<keyword evidence="2" id="KW-0539">Nucleus</keyword>
<feature type="compositionally biased region" description="Acidic residues" evidence="3">
    <location>
        <begin position="120"/>
        <end position="140"/>
    </location>
</feature>
<dbReference type="PANTHER" id="PTHR10252">
    <property type="entry name" value="HISTONE-LIKE TRANSCRIPTION FACTOR CCAAT-RELATED"/>
    <property type="match status" value="1"/>
</dbReference>
<dbReference type="STRING" id="27835.A0A0N4XCU6"/>
<evidence type="ECO:0000256" key="1">
    <source>
        <dbReference type="ARBA" id="ARBA00004123"/>
    </source>
</evidence>
<dbReference type="Gene3D" id="1.10.20.10">
    <property type="entry name" value="Histone, subunit A"/>
    <property type="match status" value="1"/>
</dbReference>
<name>A0A0N4XCU6_NIPBR</name>
<dbReference type="InterPro" id="IPR009072">
    <property type="entry name" value="Histone-fold"/>
</dbReference>
<dbReference type="InterPro" id="IPR050568">
    <property type="entry name" value="Transcr_DNA_Rep_Reg"/>
</dbReference>
<sequence length="140" mass="15502">MSVDNEAVTDDAVQTSEILNCALPTSRVKKVCRLDPDLAMITSDAVQFLTKATELFVAELAKASYTQAVLEKRKTIQVKDIDRAISSKALFEFLEDTLCDWPEAESSKIVSQVGSATLENDTEMELIPEENGEEVEEEEV</sequence>
<feature type="domain" description="Transcription factor CBF/NF-Y/archaeal histone" evidence="4">
    <location>
        <begin position="23"/>
        <end position="85"/>
    </location>
</feature>
<dbReference type="InterPro" id="IPR003958">
    <property type="entry name" value="CBFA_NFYB_domain"/>
</dbReference>
<evidence type="ECO:0000259" key="4">
    <source>
        <dbReference type="Pfam" id="PF00808"/>
    </source>
</evidence>
<proteinExistence type="predicted"/>
<dbReference type="GO" id="GO:0006261">
    <property type="term" value="P:DNA-templated DNA replication"/>
    <property type="evidence" value="ECO:0007669"/>
    <property type="project" value="TreeGrafter"/>
</dbReference>
<comment type="subcellular location">
    <subcellularLocation>
        <location evidence="1">Nucleus</location>
    </subcellularLocation>
</comment>
<dbReference type="GO" id="GO:0046982">
    <property type="term" value="F:protein heterodimerization activity"/>
    <property type="evidence" value="ECO:0007669"/>
    <property type="project" value="InterPro"/>
</dbReference>
<keyword evidence="6" id="KW-1185">Reference proteome</keyword>
<reference evidence="5 6" key="2">
    <citation type="submission" date="2018-11" db="EMBL/GenBank/DDBJ databases">
        <authorList>
            <consortium name="Pathogen Informatics"/>
        </authorList>
    </citation>
    <scope>NUCLEOTIDE SEQUENCE [LARGE SCALE GENOMIC DNA]</scope>
</reference>
<dbReference type="Pfam" id="PF00808">
    <property type="entry name" value="CBFD_NFYB_HMF"/>
    <property type="match status" value="1"/>
</dbReference>
<gene>
    <name evidence="5" type="ORF">NBR_LOCUS299</name>
</gene>
<organism evidence="7">
    <name type="scientific">Nippostrongylus brasiliensis</name>
    <name type="common">Rat hookworm</name>
    <dbReference type="NCBI Taxonomy" id="27835"/>
    <lineage>
        <taxon>Eukaryota</taxon>
        <taxon>Metazoa</taxon>
        <taxon>Ecdysozoa</taxon>
        <taxon>Nematoda</taxon>
        <taxon>Chromadorea</taxon>
        <taxon>Rhabditida</taxon>
        <taxon>Rhabditina</taxon>
        <taxon>Rhabditomorpha</taxon>
        <taxon>Strongyloidea</taxon>
        <taxon>Heligmosomidae</taxon>
        <taxon>Nippostrongylus</taxon>
    </lineage>
</organism>
<protein>
    <submittedName>
        <fullName evidence="7">DNA polymerase epsilon subunit 4 (inferred by orthology to a human protein)</fullName>
    </submittedName>
</protein>
<dbReference type="SUPFAM" id="SSF47113">
    <property type="entry name" value="Histone-fold"/>
    <property type="match status" value="1"/>
</dbReference>
<accession>A0A0N4XCU6</accession>
<dbReference type="WBParaSite" id="NBR_0000029801-mRNA-1">
    <property type="protein sequence ID" value="NBR_0000029801-mRNA-1"/>
    <property type="gene ID" value="NBR_0000029801"/>
</dbReference>
<dbReference type="PANTHER" id="PTHR10252:SF79">
    <property type="entry name" value="DNA POLYMERASE EPSILON SUBUNIT 4"/>
    <property type="match status" value="1"/>
</dbReference>
<dbReference type="EMBL" id="UYSL01000105">
    <property type="protein sequence ID" value="VDL62755.1"/>
    <property type="molecule type" value="Genomic_DNA"/>
</dbReference>
<evidence type="ECO:0000256" key="3">
    <source>
        <dbReference type="SAM" id="MobiDB-lite"/>
    </source>
</evidence>
<evidence type="ECO:0000313" key="7">
    <source>
        <dbReference type="WBParaSite" id="NBR_0000029801-mRNA-1"/>
    </source>
</evidence>
<evidence type="ECO:0000313" key="6">
    <source>
        <dbReference type="Proteomes" id="UP000271162"/>
    </source>
</evidence>
<evidence type="ECO:0000313" key="5">
    <source>
        <dbReference type="EMBL" id="VDL62755.1"/>
    </source>
</evidence>
<feature type="region of interest" description="Disordered" evidence="3">
    <location>
        <begin position="114"/>
        <end position="140"/>
    </location>
</feature>
<dbReference type="AlphaFoldDB" id="A0A0N4XCU6"/>
<dbReference type="Proteomes" id="UP000271162">
    <property type="component" value="Unassembled WGS sequence"/>
</dbReference>
<dbReference type="GO" id="GO:0008622">
    <property type="term" value="C:epsilon DNA polymerase complex"/>
    <property type="evidence" value="ECO:0007669"/>
    <property type="project" value="TreeGrafter"/>
</dbReference>
<reference evidence="7" key="1">
    <citation type="submission" date="2017-02" db="UniProtKB">
        <authorList>
            <consortium name="WormBaseParasite"/>
        </authorList>
    </citation>
    <scope>IDENTIFICATION</scope>
</reference>
<evidence type="ECO:0000256" key="2">
    <source>
        <dbReference type="ARBA" id="ARBA00023242"/>
    </source>
</evidence>
<dbReference type="CDD" id="cd22929">
    <property type="entry name" value="HFD_POLE4-like"/>
    <property type="match status" value="1"/>
</dbReference>